<name>A0ABY5KVZ8_9CELL</name>
<gene>
    <name evidence="2" type="ORF">NP064_08445</name>
</gene>
<keyword evidence="3" id="KW-1185">Reference proteome</keyword>
<accession>A0ABY5KVZ8</accession>
<evidence type="ECO:0008006" key="4">
    <source>
        <dbReference type="Google" id="ProtNLM"/>
    </source>
</evidence>
<feature type="compositionally biased region" description="Basic and acidic residues" evidence="1">
    <location>
        <begin position="13"/>
        <end position="34"/>
    </location>
</feature>
<dbReference type="EMBL" id="CP101988">
    <property type="protein sequence ID" value="UUI73878.1"/>
    <property type="molecule type" value="Genomic_DNA"/>
</dbReference>
<reference evidence="2 3" key="1">
    <citation type="submission" date="2022-07" db="EMBL/GenBank/DDBJ databases">
        <title>Novel species in genus cellulomonas.</title>
        <authorList>
            <person name="Ye L."/>
        </authorList>
    </citation>
    <scope>NUCLEOTIDE SEQUENCE [LARGE SCALE GENOMIC DNA]</scope>
    <source>
        <strain evidence="3">zg-Y338</strain>
    </source>
</reference>
<dbReference type="RefSeq" id="WP_227569207.1">
    <property type="nucleotide sequence ID" value="NZ_CP101988.1"/>
</dbReference>
<feature type="region of interest" description="Disordered" evidence="1">
    <location>
        <begin position="1"/>
        <end position="69"/>
    </location>
</feature>
<sequence>MTRDQRNLTSDPAAERIAVRRPSEDEVHAEDARSGGDPAGAPRSLRAVELRPDDESISSNDEWDDPERL</sequence>
<protein>
    <recommendedName>
        <fullName evidence="4">Multidrug transporter</fullName>
    </recommendedName>
</protein>
<proteinExistence type="predicted"/>
<organism evidence="2 3">
    <name type="scientific">Cellulomonas chengniuliangii</name>
    <dbReference type="NCBI Taxonomy" id="2968084"/>
    <lineage>
        <taxon>Bacteria</taxon>
        <taxon>Bacillati</taxon>
        <taxon>Actinomycetota</taxon>
        <taxon>Actinomycetes</taxon>
        <taxon>Micrococcales</taxon>
        <taxon>Cellulomonadaceae</taxon>
        <taxon>Cellulomonas</taxon>
    </lineage>
</organism>
<evidence type="ECO:0000313" key="2">
    <source>
        <dbReference type="EMBL" id="UUI73878.1"/>
    </source>
</evidence>
<evidence type="ECO:0000256" key="1">
    <source>
        <dbReference type="SAM" id="MobiDB-lite"/>
    </source>
</evidence>
<evidence type="ECO:0000313" key="3">
    <source>
        <dbReference type="Proteomes" id="UP001316189"/>
    </source>
</evidence>
<dbReference type="Proteomes" id="UP001316189">
    <property type="component" value="Chromosome"/>
</dbReference>